<organism evidence="2 3">
    <name type="scientific">Georgenia halotolerans</name>
    <dbReference type="NCBI Taxonomy" id="3028317"/>
    <lineage>
        <taxon>Bacteria</taxon>
        <taxon>Bacillati</taxon>
        <taxon>Actinomycetota</taxon>
        <taxon>Actinomycetes</taxon>
        <taxon>Micrococcales</taxon>
        <taxon>Bogoriellaceae</taxon>
        <taxon>Georgenia</taxon>
    </lineage>
</organism>
<evidence type="ECO:0000256" key="1">
    <source>
        <dbReference type="SAM" id="Phobius"/>
    </source>
</evidence>
<protein>
    <recommendedName>
        <fullName evidence="4">ATP synthase subunit I</fullName>
    </recommendedName>
</protein>
<evidence type="ECO:0008006" key="4">
    <source>
        <dbReference type="Google" id="ProtNLM"/>
    </source>
</evidence>
<keyword evidence="1" id="KW-0472">Membrane</keyword>
<comment type="caution">
    <text evidence="2">The sequence shown here is derived from an EMBL/GenBank/DDBJ whole genome shotgun (WGS) entry which is preliminary data.</text>
</comment>
<feature type="transmembrane region" description="Helical" evidence="1">
    <location>
        <begin position="46"/>
        <end position="69"/>
    </location>
</feature>
<sequence>MSQSETTRATRTMFQVILRRLTLLVVVLAAAGALVGWWVAGMPGVWGALMGAGIAALFMVGTALTMLLTADKPLHVASAAGVGGWLAKMVVVFVVLVLVRDRDFYSPGTFFVVLVLSILGSLTIEYVAMARARIPNVEPGPRTPE</sequence>
<keyword evidence="1" id="KW-0812">Transmembrane</keyword>
<proteinExistence type="predicted"/>
<feature type="transmembrane region" description="Helical" evidence="1">
    <location>
        <begin position="104"/>
        <end position="124"/>
    </location>
</feature>
<feature type="transmembrane region" description="Helical" evidence="1">
    <location>
        <begin position="21"/>
        <end position="40"/>
    </location>
</feature>
<name>A0ABT5TT18_9MICO</name>
<keyword evidence="3" id="KW-1185">Reference proteome</keyword>
<evidence type="ECO:0000313" key="2">
    <source>
        <dbReference type="EMBL" id="MDD9205092.1"/>
    </source>
</evidence>
<accession>A0ABT5TT18</accession>
<gene>
    <name evidence="2" type="ORF">PU560_01265</name>
</gene>
<dbReference type="Proteomes" id="UP001165561">
    <property type="component" value="Unassembled WGS sequence"/>
</dbReference>
<reference evidence="2" key="1">
    <citation type="submission" date="2023-02" db="EMBL/GenBank/DDBJ databases">
        <title>Georgenia sp.10Sc9-8, isolated from a soil sample collected from the Taklamakan desert.</title>
        <authorList>
            <person name="Liu S."/>
        </authorList>
    </citation>
    <scope>NUCLEOTIDE SEQUENCE</scope>
    <source>
        <strain evidence="2">10Sc9-8</strain>
    </source>
</reference>
<evidence type="ECO:0000313" key="3">
    <source>
        <dbReference type="Proteomes" id="UP001165561"/>
    </source>
</evidence>
<dbReference type="EMBL" id="JARACI010000258">
    <property type="protein sequence ID" value="MDD9205092.1"/>
    <property type="molecule type" value="Genomic_DNA"/>
</dbReference>
<feature type="transmembrane region" description="Helical" evidence="1">
    <location>
        <begin position="76"/>
        <end position="98"/>
    </location>
</feature>
<keyword evidence="1" id="KW-1133">Transmembrane helix</keyword>